<dbReference type="Gene3D" id="3.40.50.300">
    <property type="entry name" value="P-loop containing nucleotide triphosphate hydrolases"/>
    <property type="match status" value="1"/>
</dbReference>
<dbReference type="EMBL" id="ASPP01024764">
    <property type="protein sequence ID" value="ETO08722.1"/>
    <property type="molecule type" value="Genomic_DNA"/>
</dbReference>
<name>X6M5H4_RETFI</name>
<evidence type="ECO:0000256" key="1">
    <source>
        <dbReference type="SAM" id="MobiDB-lite"/>
    </source>
</evidence>
<feature type="region of interest" description="Disordered" evidence="1">
    <location>
        <begin position="1"/>
        <end position="47"/>
    </location>
</feature>
<proteinExistence type="predicted"/>
<reference evidence="2 3" key="1">
    <citation type="journal article" date="2013" name="Curr. Biol.">
        <title>The Genome of the Foraminiferan Reticulomyxa filosa.</title>
        <authorList>
            <person name="Glockner G."/>
            <person name="Hulsmann N."/>
            <person name="Schleicher M."/>
            <person name="Noegel A.A."/>
            <person name="Eichinger L."/>
            <person name="Gallinger C."/>
            <person name="Pawlowski J."/>
            <person name="Sierra R."/>
            <person name="Euteneuer U."/>
            <person name="Pillet L."/>
            <person name="Moustafa A."/>
            <person name="Platzer M."/>
            <person name="Groth M."/>
            <person name="Szafranski K."/>
            <person name="Schliwa M."/>
        </authorList>
    </citation>
    <scope>NUCLEOTIDE SEQUENCE [LARGE SCALE GENOMIC DNA]</scope>
</reference>
<gene>
    <name evidence="2" type="ORF">RFI_28664</name>
</gene>
<sequence length="201" mass="23777">MGAPGARKAKQNRKKERILVHETSRPKEKNKETNDTNKTSEIKKYNENRELNATKEKLKQCYQSQDKLYPLFDDPEQSIDTTINKLEVRHINIQGEARSGKSALSQRIAYLWGNDQMLNHQFQYLLHIPLRKKIIKAFHHINDNCDDQKKDQSNDDIEYLWSIVMNELHISRWDLNGTKCIINSMIPITRYSKLYQCLFQK</sequence>
<dbReference type="Proteomes" id="UP000023152">
    <property type="component" value="Unassembled WGS sequence"/>
</dbReference>
<accession>X6M5H4</accession>
<evidence type="ECO:0008006" key="4">
    <source>
        <dbReference type="Google" id="ProtNLM"/>
    </source>
</evidence>
<feature type="compositionally biased region" description="Basic and acidic residues" evidence="1">
    <location>
        <begin position="17"/>
        <end position="47"/>
    </location>
</feature>
<comment type="caution">
    <text evidence="2">The sequence shown here is derived from an EMBL/GenBank/DDBJ whole genome shotgun (WGS) entry which is preliminary data.</text>
</comment>
<organism evidence="2 3">
    <name type="scientific">Reticulomyxa filosa</name>
    <dbReference type="NCBI Taxonomy" id="46433"/>
    <lineage>
        <taxon>Eukaryota</taxon>
        <taxon>Sar</taxon>
        <taxon>Rhizaria</taxon>
        <taxon>Retaria</taxon>
        <taxon>Foraminifera</taxon>
        <taxon>Monothalamids</taxon>
        <taxon>Reticulomyxidae</taxon>
        <taxon>Reticulomyxa</taxon>
    </lineage>
</organism>
<dbReference type="AlphaFoldDB" id="X6M5H4"/>
<evidence type="ECO:0000313" key="2">
    <source>
        <dbReference type="EMBL" id="ETO08722.1"/>
    </source>
</evidence>
<evidence type="ECO:0000313" key="3">
    <source>
        <dbReference type="Proteomes" id="UP000023152"/>
    </source>
</evidence>
<protein>
    <recommendedName>
        <fullName evidence="4">NACHT domain-containing protein</fullName>
    </recommendedName>
</protein>
<dbReference type="InterPro" id="IPR027417">
    <property type="entry name" value="P-loop_NTPase"/>
</dbReference>
<keyword evidence="3" id="KW-1185">Reference proteome</keyword>
<feature type="compositionally biased region" description="Basic residues" evidence="1">
    <location>
        <begin position="7"/>
        <end position="16"/>
    </location>
</feature>